<name>A0A915HRZ9_ROMCU</name>
<evidence type="ECO:0000256" key="1">
    <source>
        <dbReference type="SAM" id="SignalP"/>
    </source>
</evidence>
<sequence>MLMCLEFGVIVSLIQCSCLFFSCSVVCYKDHIKTPCYPPSVSSKHSTDVRAGTRYGAIGDSQRISSLGKLVHFYRDITYLRSHMEFVVTQ</sequence>
<protein>
    <submittedName>
        <fullName evidence="3">Secreted protein</fullName>
    </submittedName>
</protein>
<reference evidence="3" key="1">
    <citation type="submission" date="2022-11" db="UniProtKB">
        <authorList>
            <consortium name="WormBaseParasite"/>
        </authorList>
    </citation>
    <scope>IDENTIFICATION</scope>
</reference>
<evidence type="ECO:0000313" key="3">
    <source>
        <dbReference type="WBParaSite" id="nRc.2.0.1.t04698-RA"/>
    </source>
</evidence>
<feature type="signal peptide" evidence="1">
    <location>
        <begin position="1"/>
        <end position="16"/>
    </location>
</feature>
<dbReference type="AlphaFoldDB" id="A0A915HRZ9"/>
<feature type="chain" id="PRO_5038105598" evidence="1">
    <location>
        <begin position="17"/>
        <end position="90"/>
    </location>
</feature>
<proteinExistence type="predicted"/>
<organism evidence="2 3">
    <name type="scientific">Romanomermis culicivorax</name>
    <name type="common">Nematode worm</name>
    <dbReference type="NCBI Taxonomy" id="13658"/>
    <lineage>
        <taxon>Eukaryota</taxon>
        <taxon>Metazoa</taxon>
        <taxon>Ecdysozoa</taxon>
        <taxon>Nematoda</taxon>
        <taxon>Enoplea</taxon>
        <taxon>Dorylaimia</taxon>
        <taxon>Mermithida</taxon>
        <taxon>Mermithoidea</taxon>
        <taxon>Mermithidae</taxon>
        <taxon>Romanomermis</taxon>
    </lineage>
</organism>
<accession>A0A915HRZ9</accession>
<dbReference type="WBParaSite" id="nRc.2.0.1.t04698-RA">
    <property type="protein sequence ID" value="nRc.2.0.1.t04698-RA"/>
    <property type="gene ID" value="nRc.2.0.1.g04698"/>
</dbReference>
<keyword evidence="1" id="KW-0732">Signal</keyword>
<keyword evidence="2" id="KW-1185">Reference proteome</keyword>
<dbReference type="Proteomes" id="UP000887565">
    <property type="component" value="Unplaced"/>
</dbReference>
<evidence type="ECO:0000313" key="2">
    <source>
        <dbReference type="Proteomes" id="UP000887565"/>
    </source>
</evidence>